<keyword evidence="9" id="KW-0812">Transmembrane</keyword>
<keyword evidence="9" id="KW-1133">Transmembrane helix</keyword>
<evidence type="ECO:0000256" key="8">
    <source>
        <dbReference type="RuleBase" id="RU000489"/>
    </source>
</evidence>
<dbReference type="InterPro" id="IPR050314">
    <property type="entry name" value="Glycosyl_Hydrlase_18"/>
</dbReference>
<keyword evidence="9" id="KW-0472">Membrane</keyword>
<dbReference type="PROSITE" id="PS51910">
    <property type="entry name" value="GH18_2"/>
    <property type="match status" value="1"/>
</dbReference>
<evidence type="ECO:0000256" key="9">
    <source>
        <dbReference type="SAM" id="Phobius"/>
    </source>
</evidence>
<keyword evidence="3 8" id="KW-0378">Hydrolase</keyword>
<keyword evidence="6 8" id="KW-0326">Glycosidase</keyword>
<dbReference type="PANTHER" id="PTHR11177">
    <property type="entry name" value="CHITINASE"/>
    <property type="match status" value="1"/>
</dbReference>
<comment type="caution">
    <text evidence="11">The sequence shown here is derived from an EMBL/GenBank/DDBJ whole genome shotgun (WGS) entry which is preliminary data.</text>
</comment>
<feature type="domain" description="GH18" evidence="10">
    <location>
        <begin position="1"/>
        <end position="335"/>
    </location>
</feature>
<proteinExistence type="predicted"/>
<dbReference type="PROSITE" id="PS01095">
    <property type="entry name" value="GH18_1"/>
    <property type="match status" value="1"/>
</dbReference>
<reference evidence="11 12" key="1">
    <citation type="journal article" date="2024" name="J Genomics">
        <title>Draft genome sequencing and assembly of Favolaschia claudopus CIRM-BRFM 2984 isolated from oak limbs.</title>
        <authorList>
            <person name="Navarro D."/>
            <person name="Drula E."/>
            <person name="Chaduli D."/>
            <person name="Cazenave R."/>
            <person name="Ahrendt S."/>
            <person name="Wang J."/>
            <person name="Lipzen A."/>
            <person name="Daum C."/>
            <person name="Barry K."/>
            <person name="Grigoriev I.V."/>
            <person name="Favel A."/>
            <person name="Rosso M.N."/>
            <person name="Martin F."/>
        </authorList>
    </citation>
    <scope>NUCLEOTIDE SEQUENCE [LARGE SCALE GENOMIC DNA]</scope>
    <source>
        <strain evidence="11 12">CIRM-BRFM 2984</strain>
    </source>
</reference>
<evidence type="ECO:0000256" key="6">
    <source>
        <dbReference type="ARBA" id="ARBA00023295"/>
    </source>
</evidence>
<organism evidence="11 12">
    <name type="scientific">Favolaschia claudopus</name>
    <dbReference type="NCBI Taxonomy" id="2862362"/>
    <lineage>
        <taxon>Eukaryota</taxon>
        <taxon>Fungi</taxon>
        <taxon>Dikarya</taxon>
        <taxon>Basidiomycota</taxon>
        <taxon>Agaricomycotina</taxon>
        <taxon>Agaricomycetes</taxon>
        <taxon>Agaricomycetidae</taxon>
        <taxon>Agaricales</taxon>
        <taxon>Marasmiineae</taxon>
        <taxon>Mycenaceae</taxon>
        <taxon>Favolaschia</taxon>
    </lineage>
</organism>
<dbReference type="GO" id="GO:0006032">
    <property type="term" value="P:chitin catabolic process"/>
    <property type="evidence" value="ECO:0007669"/>
    <property type="project" value="UniProtKB-KW"/>
</dbReference>
<dbReference type="InterPro" id="IPR029070">
    <property type="entry name" value="Chitinase_insertion_sf"/>
</dbReference>
<dbReference type="GO" id="GO:0008061">
    <property type="term" value="F:chitin binding"/>
    <property type="evidence" value="ECO:0007669"/>
    <property type="project" value="UniProtKB-KW"/>
</dbReference>
<dbReference type="GO" id="GO:0008843">
    <property type="term" value="F:endochitinase activity"/>
    <property type="evidence" value="ECO:0007669"/>
    <property type="project" value="UniProtKB-EC"/>
</dbReference>
<keyword evidence="12" id="KW-1185">Reference proteome</keyword>
<keyword evidence="7" id="KW-0624">Polysaccharide degradation</keyword>
<comment type="catalytic activity">
    <reaction evidence="1">
        <text>Random endo-hydrolysis of N-acetyl-beta-D-glucosaminide (1-&gt;4)-beta-linkages in chitin and chitodextrins.</text>
        <dbReference type="EC" id="3.2.1.14"/>
    </reaction>
</comment>
<keyword evidence="4" id="KW-0146">Chitin degradation</keyword>
<sequence>MSVAVKWFGFCGTTDDFCGDGCQNNCGQPSIPSCDTEQQSALRRRIGYFEAWSYHRQLRTNGIPYYSTCLAFDPSTISAETLTHVNFAFALISRSEAASNPTLKVFLSIGGWTFNGLDVDWEYPAADDRGGVVADTKNYVSFLEAVKKAFSGPKYGLSFTAPSSYWYLQHFDLLGMMKWADWVNVMDIWIGPIVAAHTNLTEINEAFKLYWRAGVKPEQMVVGFGFYGRSFTLASPDCSEPGCIWASGADAGPCSDQSGILMWNEIQLILNKNDSSGNLPRLSNQWVSYDDAETFGMKMNYANEHCIGGSMIWAVDQDDQKFTVIPGIASASEGGKTENKCIITNCNVKSCGNGLKKYAGILYMGEAATRRPVIQHATPEKRHSQLKPAKVVEAGCSAALTIFNFPYIVWLMDAETNVSTRRRPSLPRSKKGETGSLAIFCEDVDKDCPPTCHDNACPLGQLLLTIDIQGDADKPCYGSATRSYCCDYNGQDTEPVPFHDIFPDDVPEESVSFQEEFDPISAQNRVLRGPGRAAACPTTRLKTTSRLGKSSSTRLRRIPSLRSSFIRIGVITSCHPTSDQAQSMPSNCGRGPFARVASLTVHPDQNILSKYHQSQKPASEPVYLLNFDYNFAAIPAANGPIYMRADVTDMPDYWDNVVESPPERKRWLKQRGLDPDRLDRRWWGSFKNWLNKMNTVEKDTSVSRNFHWSDTWTIFHKEVSCPGPPQFQASIDVSLSGQASLNSRYGFYLQATVVPPAVQAAYLYFFCLLWLPWALLPWTFNRRPQSRFIRIWRVLIHVVIIGNLSTLAVTGQLSVSGFSFGKTDPDDVSPSVSPGDVQSGVDLRAGYNVELQGDLSLHVVPAIQMGISVLGGAVIDAQAFVDVDLYGGVRINGSVSQSSAPEFCVAAYYGVSMDAGLTGEVLYWKTGPLAINFYKHEDEIYGKCFASVDESTVLDGRSIEREEISFIGGTIPEIQPSTSGAYIEQGNTTHRTRILPRSSPNLSSLAKRGVPSLPGLLNCPEVNDQIGNDGTDNDPYSDLNQNTLEDAFERRAINVDEPLFNDFDDEDEPLFNRTLCLSVRLSDSLVSISAEVLTRTNSQCFNSFRPLPYKNQGTAYYDLQYPTDTTFNPTFSAHSAPAPGSKAKGNAYHREHIYEVQLISDFISSLEKQTALWQSVNNNFCNWVQNEIRRPQVIPNLLHCLPFDARIQGTNPFMPWLEGVANGIKANVIHGNSIASAKRWRSYSFSKKLSVMRSTAGLAYYMTDASVRESFIGQSDCIKDVWDTWYLTYSTANNVQVNGGMQRLYTDFIRNVISQFSSRLDSGMNDMISFWDDAISKLDKTKPAPKVRIFT</sequence>
<evidence type="ECO:0000256" key="3">
    <source>
        <dbReference type="ARBA" id="ARBA00022801"/>
    </source>
</evidence>
<dbReference type="GO" id="GO:0000272">
    <property type="term" value="P:polysaccharide catabolic process"/>
    <property type="evidence" value="ECO:0007669"/>
    <property type="project" value="UniProtKB-KW"/>
</dbReference>
<keyword evidence="5" id="KW-0119">Carbohydrate metabolism</keyword>
<evidence type="ECO:0000313" key="12">
    <source>
        <dbReference type="Proteomes" id="UP001362999"/>
    </source>
</evidence>
<feature type="transmembrane region" description="Helical" evidence="9">
    <location>
        <begin position="761"/>
        <end position="780"/>
    </location>
</feature>
<dbReference type="InterPro" id="IPR017853">
    <property type="entry name" value="GH"/>
</dbReference>
<evidence type="ECO:0000256" key="5">
    <source>
        <dbReference type="ARBA" id="ARBA00023277"/>
    </source>
</evidence>
<dbReference type="Gene3D" id="3.10.50.10">
    <property type="match status" value="1"/>
</dbReference>
<dbReference type="EMBL" id="JAWWNJ010000048">
    <property type="protein sequence ID" value="KAK7017177.1"/>
    <property type="molecule type" value="Genomic_DNA"/>
</dbReference>
<dbReference type="Pfam" id="PF00704">
    <property type="entry name" value="Glyco_hydro_18"/>
    <property type="match status" value="1"/>
</dbReference>
<dbReference type="PANTHER" id="PTHR11177:SF333">
    <property type="entry name" value="CHITINASE"/>
    <property type="match status" value="1"/>
</dbReference>
<dbReference type="SUPFAM" id="SSF57016">
    <property type="entry name" value="Plant lectins/antimicrobial peptides"/>
    <property type="match status" value="1"/>
</dbReference>
<dbReference type="Proteomes" id="UP001362999">
    <property type="component" value="Unassembled WGS sequence"/>
</dbReference>
<evidence type="ECO:0000256" key="4">
    <source>
        <dbReference type="ARBA" id="ARBA00023024"/>
    </source>
</evidence>
<dbReference type="SUPFAM" id="SSF51445">
    <property type="entry name" value="(Trans)glycosidases"/>
    <property type="match status" value="1"/>
</dbReference>
<dbReference type="Gene3D" id="3.20.20.80">
    <property type="entry name" value="Glycosidases"/>
    <property type="match status" value="2"/>
</dbReference>
<evidence type="ECO:0000256" key="7">
    <source>
        <dbReference type="ARBA" id="ARBA00023326"/>
    </source>
</evidence>
<dbReference type="InterPro" id="IPR011583">
    <property type="entry name" value="Chitinase_II/V-like_cat"/>
</dbReference>
<evidence type="ECO:0000256" key="2">
    <source>
        <dbReference type="ARBA" id="ARBA00022669"/>
    </source>
</evidence>
<feature type="transmembrane region" description="Helical" evidence="9">
    <location>
        <begin position="792"/>
        <end position="813"/>
    </location>
</feature>
<protein>
    <recommendedName>
        <fullName evidence="10">GH18 domain-containing protein</fullName>
    </recommendedName>
</protein>
<name>A0AAW0AVU9_9AGAR</name>
<keyword evidence="2" id="KW-0147">Chitin-binding</keyword>
<evidence type="ECO:0000259" key="10">
    <source>
        <dbReference type="PROSITE" id="PS51910"/>
    </source>
</evidence>
<dbReference type="InterPro" id="IPR001579">
    <property type="entry name" value="Glyco_hydro_18_chit_AS"/>
</dbReference>
<evidence type="ECO:0000256" key="1">
    <source>
        <dbReference type="ARBA" id="ARBA00000822"/>
    </source>
</evidence>
<dbReference type="InterPro" id="IPR001223">
    <property type="entry name" value="Glyco_hydro18_cat"/>
</dbReference>
<evidence type="ECO:0000313" key="11">
    <source>
        <dbReference type="EMBL" id="KAK7017177.1"/>
    </source>
</evidence>
<gene>
    <name evidence="11" type="ORF">R3P38DRAFT_2784858</name>
</gene>
<accession>A0AAW0AVU9</accession>
<dbReference type="SUPFAM" id="SSF54556">
    <property type="entry name" value="Chitinase insertion domain"/>
    <property type="match status" value="1"/>
</dbReference>
<dbReference type="SMART" id="SM00636">
    <property type="entry name" value="Glyco_18"/>
    <property type="match status" value="1"/>
</dbReference>
<dbReference type="CDD" id="cd00035">
    <property type="entry name" value="ChtBD1"/>
    <property type="match status" value="1"/>
</dbReference>
<dbReference type="InterPro" id="IPR036861">
    <property type="entry name" value="Endochitinase-like_sf"/>
</dbReference>